<accession>A0A1M2VKT4</accession>
<dbReference type="InterPro" id="IPR036291">
    <property type="entry name" value="NAD(P)-bd_dom_sf"/>
</dbReference>
<evidence type="ECO:0000256" key="4">
    <source>
        <dbReference type="ARBA" id="ARBA00023002"/>
    </source>
</evidence>
<dbReference type="PANTHER" id="PTHR43765">
    <property type="entry name" value="2-DEHYDROPANTOATE 2-REDUCTASE-RELATED"/>
    <property type="match status" value="1"/>
</dbReference>
<keyword evidence="4" id="KW-0560">Oxidoreductase</keyword>
<evidence type="ECO:0000256" key="1">
    <source>
        <dbReference type="ARBA" id="ARBA00007870"/>
    </source>
</evidence>
<comment type="similarity">
    <text evidence="1">Belongs to the ketopantoate reductase family.</text>
</comment>
<evidence type="ECO:0000313" key="8">
    <source>
        <dbReference type="EMBL" id="OJT08166.1"/>
    </source>
</evidence>
<dbReference type="InterPro" id="IPR050838">
    <property type="entry name" value="Ketopantoate_reductase"/>
</dbReference>
<evidence type="ECO:0000256" key="3">
    <source>
        <dbReference type="ARBA" id="ARBA00022857"/>
    </source>
</evidence>
<proteinExistence type="inferred from homology"/>
<dbReference type="InterPro" id="IPR013328">
    <property type="entry name" value="6PGD_dom2"/>
</dbReference>
<dbReference type="STRING" id="154538.A0A1M2VKT4"/>
<gene>
    <name evidence="8" type="ORF">TRAPUB_928</name>
</gene>
<dbReference type="EMBL" id="MNAD01001078">
    <property type="protein sequence ID" value="OJT08166.1"/>
    <property type="molecule type" value="Genomic_DNA"/>
</dbReference>
<dbReference type="Proteomes" id="UP000184267">
    <property type="component" value="Unassembled WGS sequence"/>
</dbReference>
<dbReference type="InterPro" id="IPR013752">
    <property type="entry name" value="KPA_reductase"/>
</dbReference>
<keyword evidence="9" id="KW-1185">Reference proteome</keyword>
<dbReference type="GO" id="GO:0015940">
    <property type="term" value="P:pantothenate biosynthetic process"/>
    <property type="evidence" value="ECO:0007669"/>
    <property type="project" value="InterPro"/>
</dbReference>
<sequence>MRIHVVGIGAVGNFVAFHLRKSLHPRHSVVALHRSETAKLISDLPNGAPLSIERDGTLFSQDGLIHLPYGEPRNRVRRSDFAPASMDARDDPAVRQTIGPIDSLIVTSKAFAVRTIMRKLRHNLSRDSTIVLLHNGMGVYETVIEDVYPDPNDRPNFVLCSNTHGLYSKGPLHSVHSAVGDIKLGIVPDPLGRRNYEASYAAASRPADARLSLDDLANVSSEQPDGARYVNLRNTIAALLHAPGLCATWEPVTDVHIAMRRKLVVNAFVNPVSALLQCNNGGVLKSQYGRATADRICREAEHVFRRQWSAEVNEQMLAHNPESGAEFQPAPFPRELNAQIMRREIQRVVELTKNNYSSMYMDVKLRRPTEIDFLNGYLVRMGYRHKYRTIMNMSLMHLIKMRGAIPHAAHAVQS</sequence>
<name>A0A1M2VKT4_TRAPU</name>
<organism evidence="8 9">
    <name type="scientific">Trametes pubescens</name>
    <name type="common">White-rot fungus</name>
    <dbReference type="NCBI Taxonomy" id="154538"/>
    <lineage>
        <taxon>Eukaryota</taxon>
        <taxon>Fungi</taxon>
        <taxon>Dikarya</taxon>
        <taxon>Basidiomycota</taxon>
        <taxon>Agaricomycotina</taxon>
        <taxon>Agaricomycetes</taxon>
        <taxon>Polyporales</taxon>
        <taxon>Polyporaceae</taxon>
        <taxon>Trametes</taxon>
    </lineage>
</organism>
<dbReference type="NCBIfam" id="TIGR00745">
    <property type="entry name" value="apbA_panE"/>
    <property type="match status" value="1"/>
</dbReference>
<dbReference type="PANTHER" id="PTHR43765:SF2">
    <property type="entry name" value="2-DEHYDROPANTOATE 2-REDUCTASE"/>
    <property type="match status" value="1"/>
</dbReference>
<protein>
    <recommendedName>
        <fullName evidence="2">2-dehydropantoate 2-reductase</fullName>
        <ecNumber evidence="2">1.1.1.169</ecNumber>
    </recommendedName>
    <alternativeName>
        <fullName evidence="5">Ketopantoate reductase</fullName>
    </alternativeName>
</protein>
<feature type="domain" description="Ketopantoate reductase N-terminal" evidence="6">
    <location>
        <begin position="3"/>
        <end position="187"/>
    </location>
</feature>
<reference evidence="8 9" key="1">
    <citation type="submission" date="2016-10" db="EMBL/GenBank/DDBJ databases">
        <title>Genome sequence of the basidiomycete white-rot fungus Trametes pubescens.</title>
        <authorList>
            <person name="Makela M.R."/>
            <person name="Granchi Z."/>
            <person name="Peng M."/>
            <person name="De Vries R.P."/>
            <person name="Grigoriev I."/>
            <person name="Riley R."/>
            <person name="Hilden K."/>
        </authorList>
    </citation>
    <scope>NUCLEOTIDE SEQUENCE [LARGE SCALE GENOMIC DNA]</scope>
    <source>
        <strain evidence="8 9">FBCC735</strain>
    </source>
</reference>
<dbReference type="Gene3D" id="1.10.1040.10">
    <property type="entry name" value="N-(1-d-carboxylethyl)-l-norvaline Dehydrogenase, domain 2"/>
    <property type="match status" value="1"/>
</dbReference>
<dbReference type="Pfam" id="PF02558">
    <property type="entry name" value="ApbA"/>
    <property type="match status" value="1"/>
</dbReference>
<dbReference type="InterPro" id="IPR003710">
    <property type="entry name" value="ApbA"/>
</dbReference>
<comment type="caution">
    <text evidence="8">The sequence shown here is derived from an EMBL/GenBank/DDBJ whole genome shotgun (WGS) entry which is preliminary data.</text>
</comment>
<dbReference type="InterPro" id="IPR008927">
    <property type="entry name" value="6-PGluconate_DH-like_C_sf"/>
</dbReference>
<dbReference type="InterPro" id="IPR013332">
    <property type="entry name" value="KPR_N"/>
</dbReference>
<dbReference type="Pfam" id="PF08546">
    <property type="entry name" value="ApbA_C"/>
    <property type="match status" value="1"/>
</dbReference>
<dbReference type="SUPFAM" id="SSF48179">
    <property type="entry name" value="6-phosphogluconate dehydrogenase C-terminal domain-like"/>
    <property type="match status" value="1"/>
</dbReference>
<evidence type="ECO:0000256" key="2">
    <source>
        <dbReference type="ARBA" id="ARBA00013014"/>
    </source>
</evidence>
<dbReference type="GO" id="GO:0005739">
    <property type="term" value="C:mitochondrion"/>
    <property type="evidence" value="ECO:0007669"/>
    <property type="project" value="TreeGrafter"/>
</dbReference>
<dbReference type="GO" id="GO:0050661">
    <property type="term" value="F:NADP binding"/>
    <property type="evidence" value="ECO:0007669"/>
    <property type="project" value="TreeGrafter"/>
</dbReference>
<evidence type="ECO:0000256" key="5">
    <source>
        <dbReference type="ARBA" id="ARBA00032024"/>
    </source>
</evidence>
<keyword evidence="3" id="KW-0521">NADP</keyword>
<feature type="domain" description="Ketopantoate reductase C-terminal" evidence="7">
    <location>
        <begin position="258"/>
        <end position="401"/>
    </location>
</feature>
<dbReference type="GO" id="GO:0008677">
    <property type="term" value="F:2-dehydropantoate 2-reductase activity"/>
    <property type="evidence" value="ECO:0007669"/>
    <property type="project" value="UniProtKB-EC"/>
</dbReference>
<dbReference type="EC" id="1.1.1.169" evidence="2"/>
<dbReference type="OrthoDB" id="73846at2759"/>
<evidence type="ECO:0000259" key="6">
    <source>
        <dbReference type="Pfam" id="PF02558"/>
    </source>
</evidence>
<evidence type="ECO:0000313" key="9">
    <source>
        <dbReference type="Proteomes" id="UP000184267"/>
    </source>
</evidence>
<dbReference type="SUPFAM" id="SSF51735">
    <property type="entry name" value="NAD(P)-binding Rossmann-fold domains"/>
    <property type="match status" value="1"/>
</dbReference>
<evidence type="ECO:0000259" key="7">
    <source>
        <dbReference type="Pfam" id="PF08546"/>
    </source>
</evidence>
<dbReference type="AlphaFoldDB" id="A0A1M2VKT4"/>
<dbReference type="Gene3D" id="3.40.50.720">
    <property type="entry name" value="NAD(P)-binding Rossmann-like Domain"/>
    <property type="match status" value="1"/>
</dbReference>
<dbReference type="OMA" id="KFLVNCC"/>